<dbReference type="RefSeq" id="WP_091827798.1">
    <property type="nucleotide sequence ID" value="NZ_FNRJ01000020.1"/>
</dbReference>
<accession>A0A1H4GT55</accession>
<organism evidence="6 7">
    <name type="scientific">Marinobacterium iners DSM 11526</name>
    <dbReference type="NCBI Taxonomy" id="1122198"/>
    <lineage>
        <taxon>Bacteria</taxon>
        <taxon>Pseudomonadati</taxon>
        <taxon>Pseudomonadota</taxon>
        <taxon>Gammaproteobacteria</taxon>
        <taxon>Oceanospirillales</taxon>
        <taxon>Oceanospirillaceae</taxon>
        <taxon>Marinobacterium</taxon>
    </lineage>
</organism>
<dbReference type="GO" id="GO:0001671">
    <property type="term" value="F:ATPase activator activity"/>
    <property type="evidence" value="ECO:0007669"/>
    <property type="project" value="InterPro"/>
</dbReference>
<dbReference type="HAMAP" id="MF_00682">
    <property type="entry name" value="HscB"/>
    <property type="match status" value="1"/>
</dbReference>
<dbReference type="OrthoDB" id="287587at2"/>
<dbReference type="InterPro" id="IPR004640">
    <property type="entry name" value="HscB"/>
</dbReference>
<name>A0A1H4GT55_9GAMM</name>
<dbReference type="Pfam" id="PF00226">
    <property type="entry name" value="DnaJ"/>
    <property type="match status" value="1"/>
</dbReference>
<dbReference type="EMBL" id="FNRJ01000020">
    <property type="protein sequence ID" value="SEB12829.1"/>
    <property type="molecule type" value="Genomic_DNA"/>
</dbReference>
<dbReference type="Pfam" id="PF07743">
    <property type="entry name" value="HSCB_C"/>
    <property type="match status" value="1"/>
</dbReference>
<dbReference type="GO" id="GO:0044571">
    <property type="term" value="P:[2Fe-2S] cluster assembly"/>
    <property type="evidence" value="ECO:0007669"/>
    <property type="project" value="InterPro"/>
</dbReference>
<dbReference type="PANTHER" id="PTHR14021">
    <property type="entry name" value="IRON-SULFUR CLUSTER CO-CHAPERONE PROTEIN HSCB"/>
    <property type="match status" value="1"/>
</dbReference>
<dbReference type="Gene3D" id="1.10.287.110">
    <property type="entry name" value="DnaJ domain"/>
    <property type="match status" value="1"/>
</dbReference>
<dbReference type="Proteomes" id="UP000242469">
    <property type="component" value="Unassembled WGS sequence"/>
</dbReference>
<evidence type="ECO:0000256" key="1">
    <source>
        <dbReference type="ARBA" id="ARBA00010476"/>
    </source>
</evidence>
<feature type="domain" description="J" evidence="5">
    <location>
        <begin position="6"/>
        <end position="78"/>
    </location>
</feature>
<evidence type="ECO:0000256" key="4">
    <source>
        <dbReference type="HAMAP-Rule" id="MF_00682"/>
    </source>
</evidence>
<comment type="function">
    <text evidence="3 4">Co-chaperone involved in the maturation of iron-sulfur cluster-containing proteins. Seems to help targeting proteins to be folded toward HscA.</text>
</comment>
<evidence type="ECO:0000313" key="7">
    <source>
        <dbReference type="Proteomes" id="UP000242469"/>
    </source>
</evidence>
<dbReference type="SUPFAM" id="SSF46565">
    <property type="entry name" value="Chaperone J-domain"/>
    <property type="match status" value="1"/>
</dbReference>
<evidence type="ECO:0000259" key="5">
    <source>
        <dbReference type="PROSITE" id="PS50076"/>
    </source>
</evidence>
<dbReference type="Gene3D" id="1.20.1280.20">
    <property type="entry name" value="HscB, C-terminal domain"/>
    <property type="match status" value="1"/>
</dbReference>
<proteinExistence type="inferred from homology"/>
<dbReference type="InterPro" id="IPR036386">
    <property type="entry name" value="HscB_C_sf"/>
</dbReference>
<dbReference type="NCBIfam" id="TIGR00714">
    <property type="entry name" value="hscB"/>
    <property type="match status" value="1"/>
</dbReference>
<sequence>MDITRNYFEFLGLPVGFDIDQAELSSRYRELQKQLHPDRHSHQSDREQRLAVQYTAYLNEALSTLKSPLRRAQYLLSLQGIDTLHDSRVQLDPMFLMEQMELREQVAEAPECSDPEAELERLTALVEDELRSLESGFARAWEAQSLEQAELQVRKMQFMSKLQTEVAALEDRLFED</sequence>
<keyword evidence="2 4" id="KW-0143">Chaperone</keyword>
<dbReference type="CDD" id="cd06257">
    <property type="entry name" value="DnaJ"/>
    <property type="match status" value="1"/>
</dbReference>
<reference evidence="7" key="1">
    <citation type="submission" date="2016-10" db="EMBL/GenBank/DDBJ databases">
        <authorList>
            <person name="Varghese N."/>
            <person name="Submissions S."/>
        </authorList>
    </citation>
    <scope>NUCLEOTIDE SEQUENCE [LARGE SCALE GENOMIC DNA]</scope>
    <source>
        <strain evidence="7">DSM 11526</strain>
    </source>
</reference>
<keyword evidence="7" id="KW-1185">Reference proteome</keyword>
<dbReference type="PROSITE" id="PS50076">
    <property type="entry name" value="DNAJ_2"/>
    <property type="match status" value="1"/>
</dbReference>
<dbReference type="InterPro" id="IPR009073">
    <property type="entry name" value="HscB_oligo_C"/>
</dbReference>
<comment type="similarity">
    <text evidence="1 4">Belongs to the HscB family.</text>
</comment>
<dbReference type="STRING" id="1122198.SAMN02745729_12013"/>
<evidence type="ECO:0000256" key="2">
    <source>
        <dbReference type="ARBA" id="ARBA00023186"/>
    </source>
</evidence>
<dbReference type="GO" id="GO:0051087">
    <property type="term" value="F:protein-folding chaperone binding"/>
    <property type="evidence" value="ECO:0007669"/>
    <property type="project" value="InterPro"/>
</dbReference>
<dbReference type="InterPro" id="IPR036869">
    <property type="entry name" value="J_dom_sf"/>
</dbReference>
<dbReference type="InterPro" id="IPR001623">
    <property type="entry name" value="DnaJ_domain"/>
</dbReference>
<dbReference type="SUPFAM" id="SSF47144">
    <property type="entry name" value="HSC20 (HSCB), C-terminal oligomerisation domain"/>
    <property type="match status" value="1"/>
</dbReference>
<dbReference type="GO" id="GO:0051259">
    <property type="term" value="P:protein complex oligomerization"/>
    <property type="evidence" value="ECO:0007669"/>
    <property type="project" value="InterPro"/>
</dbReference>
<dbReference type="GO" id="GO:1990230">
    <property type="term" value="C:iron-sulfur cluster transfer complex"/>
    <property type="evidence" value="ECO:0007669"/>
    <property type="project" value="TreeGrafter"/>
</dbReference>
<dbReference type="SMART" id="SM00271">
    <property type="entry name" value="DnaJ"/>
    <property type="match status" value="1"/>
</dbReference>
<gene>
    <name evidence="4" type="primary">hscB</name>
    <name evidence="6" type="ORF">SAMN02745729_12013</name>
</gene>
<dbReference type="PANTHER" id="PTHR14021:SF15">
    <property type="entry name" value="IRON-SULFUR CLUSTER CO-CHAPERONE PROTEIN HSCB"/>
    <property type="match status" value="1"/>
</dbReference>
<evidence type="ECO:0000313" key="6">
    <source>
        <dbReference type="EMBL" id="SEB12829.1"/>
    </source>
</evidence>
<protein>
    <recommendedName>
        <fullName evidence="4">Co-chaperone protein HscB homolog</fullName>
    </recommendedName>
</protein>
<dbReference type="AlphaFoldDB" id="A0A1H4GT55"/>
<dbReference type="GO" id="GO:0006457">
    <property type="term" value="P:protein folding"/>
    <property type="evidence" value="ECO:0007669"/>
    <property type="project" value="UniProtKB-UniRule"/>
</dbReference>
<evidence type="ECO:0000256" key="3">
    <source>
        <dbReference type="ARBA" id="ARBA00025596"/>
    </source>
</evidence>
<comment type="subunit">
    <text evidence="4">Interacts with HscA and stimulates its ATPase activity.</text>
</comment>